<name>A0A075FKE6_9ARCH</name>
<gene>
    <name evidence="6" type="primary">PTS</name>
    <name evidence="6" type="synonym">ptpS</name>
    <name evidence="6" type="synonym">queD</name>
</gene>
<organism evidence="6">
    <name type="scientific">uncultured marine thaumarchaeote AD1000_01_A07</name>
    <dbReference type="NCBI Taxonomy" id="1455878"/>
    <lineage>
        <taxon>Archaea</taxon>
        <taxon>Nitrososphaerota</taxon>
        <taxon>environmental samples</taxon>
    </lineage>
</organism>
<keyword evidence="1 5" id="KW-0479">Metal-binding</keyword>
<dbReference type="GO" id="GO:0046872">
    <property type="term" value="F:metal ion binding"/>
    <property type="evidence" value="ECO:0007669"/>
    <property type="project" value="UniProtKB-KW"/>
</dbReference>
<dbReference type="AlphaFoldDB" id="A0A075FKE6"/>
<comment type="cofactor">
    <cofactor evidence="5">
        <name>Zn(2+)</name>
        <dbReference type="ChEBI" id="CHEBI:29105"/>
    </cofactor>
    <text evidence="5">Binds 1 zinc ion per subunit.</text>
</comment>
<feature type="binding site" evidence="5">
    <location>
        <position position="27"/>
    </location>
    <ligand>
        <name>Zn(2+)</name>
        <dbReference type="ChEBI" id="CHEBI:29105"/>
    </ligand>
</feature>
<feature type="active site" description="Proton acceptor" evidence="4">
    <location>
        <position position="23"/>
    </location>
</feature>
<dbReference type="SUPFAM" id="SSF55620">
    <property type="entry name" value="Tetrahydrobiopterin biosynthesis enzymes-like"/>
    <property type="match status" value="1"/>
</dbReference>
<keyword evidence="3 6" id="KW-0456">Lyase</keyword>
<feature type="binding site" evidence="5">
    <location>
        <position position="15"/>
    </location>
    <ligand>
        <name>Zn(2+)</name>
        <dbReference type="ChEBI" id="CHEBI:29105"/>
    </ligand>
</feature>
<protein>
    <submittedName>
        <fullName evidence="6">6-pyruvoyl tetrahydrobiopterin synthase (QueD, ptpS, PTS)</fullName>
        <ecNumber evidence="6">4.2.3.12</ecNumber>
    </submittedName>
</protein>
<dbReference type="PANTHER" id="PTHR12589:SF7">
    <property type="entry name" value="6-PYRUVOYL TETRAHYDROBIOPTERIN SYNTHASE"/>
    <property type="match status" value="1"/>
</dbReference>
<dbReference type="GO" id="GO:0003874">
    <property type="term" value="F:6-pyruvoyltetrahydropterin synthase activity"/>
    <property type="evidence" value="ECO:0007669"/>
    <property type="project" value="UniProtKB-EC"/>
</dbReference>
<evidence type="ECO:0000256" key="3">
    <source>
        <dbReference type="ARBA" id="ARBA00023239"/>
    </source>
</evidence>
<evidence type="ECO:0000256" key="2">
    <source>
        <dbReference type="ARBA" id="ARBA00022833"/>
    </source>
</evidence>
<evidence type="ECO:0000256" key="5">
    <source>
        <dbReference type="PIRSR" id="PIRSR006113-2"/>
    </source>
</evidence>
<dbReference type="PIRSF" id="PIRSF006113">
    <property type="entry name" value="PTP_synth"/>
    <property type="match status" value="1"/>
</dbReference>
<dbReference type="PANTHER" id="PTHR12589">
    <property type="entry name" value="PYRUVOYL TETRAHYDROBIOPTERIN SYNTHASE"/>
    <property type="match status" value="1"/>
</dbReference>
<dbReference type="Pfam" id="PF01242">
    <property type="entry name" value="PTPS"/>
    <property type="match status" value="1"/>
</dbReference>
<dbReference type="InterPro" id="IPR038418">
    <property type="entry name" value="6-PTP_synth/QueD_sf"/>
</dbReference>
<sequence>MQTKIGVEFEIDFAHTLKGHPKCGKPHGHTAKIIVEAAGELKTGSTYEDNMVIEFDEMKKICWQTIQQLDHTNLDSMFDFPTSENIAMWIFENLKGKIPIYGVKFFEGTNKYCEITKSNS</sequence>
<dbReference type="EC" id="4.2.3.12" evidence="6"/>
<feature type="active site" description="Charge relay system" evidence="4">
    <location>
        <position position="107"/>
    </location>
</feature>
<feature type="binding site" evidence="5">
    <location>
        <position position="29"/>
    </location>
    <ligand>
        <name>Zn(2+)</name>
        <dbReference type="ChEBI" id="CHEBI:29105"/>
    </ligand>
</feature>
<evidence type="ECO:0000256" key="1">
    <source>
        <dbReference type="ARBA" id="ARBA00022723"/>
    </source>
</evidence>
<accession>A0A075FKE6</accession>
<reference evidence="6" key="1">
    <citation type="journal article" date="2014" name="Genome Biol. Evol.">
        <title>Pangenome evidence for extensive interdomain horizontal transfer affecting lineage core and shell genes in uncultured planktonic thaumarchaeota and euryarchaeota.</title>
        <authorList>
            <person name="Deschamps P."/>
            <person name="Zivanovic Y."/>
            <person name="Moreira D."/>
            <person name="Rodriguez-Valera F."/>
            <person name="Lopez-Garcia P."/>
        </authorList>
    </citation>
    <scope>NUCLEOTIDE SEQUENCE</scope>
</reference>
<dbReference type="EMBL" id="KF900301">
    <property type="protein sequence ID" value="AIE90212.1"/>
    <property type="molecule type" value="Genomic_DNA"/>
</dbReference>
<proteinExistence type="predicted"/>
<dbReference type="Gene3D" id="3.30.479.10">
    <property type="entry name" value="6-pyruvoyl tetrahydropterin synthase/QueD"/>
    <property type="match status" value="1"/>
</dbReference>
<evidence type="ECO:0000313" key="6">
    <source>
        <dbReference type="EMBL" id="AIE90212.1"/>
    </source>
</evidence>
<feature type="active site" description="Charge relay system" evidence="4">
    <location>
        <position position="71"/>
    </location>
</feature>
<dbReference type="InterPro" id="IPR007115">
    <property type="entry name" value="6-PTP_synth/QueD"/>
</dbReference>
<keyword evidence="2 5" id="KW-0862">Zinc</keyword>
<evidence type="ECO:0000256" key="4">
    <source>
        <dbReference type="PIRSR" id="PIRSR006113-1"/>
    </source>
</evidence>